<sequence length="511" mass="56553">MNKVKAINLSNRVSVAIIAATVLCILALTLFPYDFFFIETIADFTWAGLLARADRPLLMPLEFLANIVMFVPLGFGCALRLQKKTVLALLTVLGVSLAATLTVETLQIFLPSRTPSHTDLVANTLGGGLGFGLWWYWRSLSQSRWVRQIWGLQAIAHRTLIKPLLPYWHLIKPRPRMQRSLIAIALCSYGCLSLWGTFALHNANPWGLSNWDSTYPLLLGNELEGDRPWSGQISNVQIYAQPLDSAAIQQLITQPERPLEQATLIAHYPLSGTAPFADQTAHSPALIWQGQSPPATAIASVQSASFSPQRWLETRSPPTALVQQVKAAKAFTISFTAKTASSQQSGPARVLSLSKGPYYRNLTIGQIGKHLSLRLRTPMTKDNGLRPEFLVPNVFSSTAQPHHLILSYSANRLALYVDTLASGQNLKFSPEMTLFWKFAPPVLSTVHLSSATSLLCQLIYRGLWLLPIGIILAFTTTSQLKNRSTNRQFQIAMIAIVVVFYGLLEMALHQT</sequence>
<dbReference type="SUPFAM" id="SSF49899">
    <property type="entry name" value="Concanavalin A-like lectins/glucanases"/>
    <property type="match status" value="2"/>
</dbReference>
<feature type="transmembrane region" description="Helical" evidence="1">
    <location>
        <begin position="458"/>
        <end position="477"/>
    </location>
</feature>
<feature type="transmembrane region" description="Helical" evidence="1">
    <location>
        <begin position="181"/>
        <end position="200"/>
    </location>
</feature>
<proteinExistence type="predicted"/>
<dbReference type="InterPro" id="IPR013320">
    <property type="entry name" value="ConA-like_dom_sf"/>
</dbReference>
<reference evidence="4" key="1">
    <citation type="submission" date="2018-04" db="EMBL/GenBank/DDBJ databases">
        <authorList>
            <person name="Cornet L."/>
        </authorList>
    </citation>
    <scope>NUCLEOTIDE SEQUENCE [LARGE SCALE GENOMIC DNA]</scope>
</reference>
<comment type="caution">
    <text evidence="3">The sequence shown here is derived from an EMBL/GenBank/DDBJ whole genome shotgun (WGS) entry which is preliminary data.</text>
</comment>
<dbReference type="AlphaFoldDB" id="A0A2W4UJY3"/>
<organism evidence="3 4">
    <name type="scientific">Leptolyngbya foveolarum</name>
    <dbReference type="NCBI Taxonomy" id="47253"/>
    <lineage>
        <taxon>Bacteria</taxon>
        <taxon>Bacillati</taxon>
        <taxon>Cyanobacteriota</taxon>
        <taxon>Cyanophyceae</taxon>
        <taxon>Leptolyngbyales</taxon>
        <taxon>Leptolyngbyaceae</taxon>
        <taxon>Leptolyngbya group</taxon>
        <taxon>Leptolyngbya</taxon>
    </lineage>
</organism>
<dbReference type="Proteomes" id="UP000249354">
    <property type="component" value="Unassembled WGS sequence"/>
</dbReference>
<reference evidence="3 4" key="2">
    <citation type="submission" date="2018-06" db="EMBL/GenBank/DDBJ databases">
        <title>Metagenomic assembly of (sub)arctic Cyanobacteria and their associated microbiome from non-axenic cultures.</title>
        <authorList>
            <person name="Baurain D."/>
        </authorList>
    </citation>
    <scope>NUCLEOTIDE SEQUENCE [LARGE SCALE GENOMIC DNA]</scope>
    <source>
        <strain evidence="3">ULC129bin1</strain>
    </source>
</reference>
<feature type="transmembrane region" description="Helical" evidence="1">
    <location>
        <begin position="86"/>
        <end position="108"/>
    </location>
</feature>
<feature type="transmembrane region" description="Helical" evidence="1">
    <location>
        <begin position="489"/>
        <end position="508"/>
    </location>
</feature>
<dbReference type="InterPro" id="IPR006976">
    <property type="entry name" value="VanZ-like"/>
</dbReference>
<evidence type="ECO:0000313" key="3">
    <source>
        <dbReference type="EMBL" id="PZO21656.1"/>
    </source>
</evidence>
<feature type="transmembrane region" description="Helical" evidence="1">
    <location>
        <begin position="58"/>
        <end position="79"/>
    </location>
</feature>
<accession>A0A2W4UJY3</accession>
<dbReference type="EMBL" id="QBMC01000019">
    <property type="protein sequence ID" value="PZO21656.1"/>
    <property type="molecule type" value="Genomic_DNA"/>
</dbReference>
<keyword evidence="1" id="KW-0812">Transmembrane</keyword>
<feature type="domain" description="VanZ-like" evidence="2">
    <location>
        <begin position="23"/>
        <end position="137"/>
    </location>
</feature>
<keyword evidence="1" id="KW-0472">Membrane</keyword>
<feature type="transmembrane region" description="Helical" evidence="1">
    <location>
        <begin position="12"/>
        <end position="38"/>
    </location>
</feature>
<feature type="transmembrane region" description="Helical" evidence="1">
    <location>
        <begin position="120"/>
        <end position="137"/>
    </location>
</feature>
<evidence type="ECO:0000313" key="4">
    <source>
        <dbReference type="Proteomes" id="UP000249354"/>
    </source>
</evidence>
<evidence type="ECO:0000259" key="2">
    <source>
        <dbReference type="Pfam" id="PF04892"/>
    </source>
</evidence>
<dbReference type="Pfam" id="PF04892">
    <property type="entry name" value="VanZ"/>
    <property type="match status" value="1"/>
</dbReference>
<name>A0A2W4UJY3_9CYAN</name>
<evidence type="ECO:0000256" key="1">
    <source>
        <dbReference type="SAM" id="Phobius"/>
    </source>
</evidence>
<gene>
    <name evidence="3" type="ORF">DCF25_04770</name>
</gene>
<dbReference type="Gene3D" id="2.60.120.200">
    <property type="match status" value="1"/>
</dbReference>
<protein>
    <recommendedName>
        <fullName evidence="2">VanZ-like domain-containing protein</fullName>
    </recommendedName>
</protein>
<keyword evidence="1" id="KW-1133">Transmembrane helix</keyword>